<evidence type="ECO:0000313" key="1">
    <source>
        <dbReference type="EMBL" id="OGM26734.1"/>
    </source>
</evidence>
<dbReference type="AlphaFoldDB" id="A0A1F7YHA5"/>
<gene>
    <name evidence="1" type="ORF">A2627_04120</name>
</gene>
<comment type="caution">
    <text evidence="1">The sequence shown here is derived from an EMBL/GenBank/DDBJ whole genome shotgun (WGS) entry which is preliminary data.</text>
</comment>
<accession>A0A1F7YHA5</accession>
<reference evidence="1 2" key="1">
    <citation type="journal article" date="2016" name="Nat. Commun.">
        <title>Thousands of microbial genomes shed light on interconnected biogeochemical processes in an aquifer system.</title>
        <authorList>
            <person name="Anantharaman K."/>
            <person name="Brown C.T."/>
            <person name="Hug L.A."/>
            <person name="Sharon I."/>
            <person name="Castelle C.J."/>
            <person name="Probst A.J."/>
            <person name="Thomas B.C."/>
            <person name="Singh A."/>
            <person name="Wilkins M.J."/>
            <person name="Karaoz U."/>
            <person name="Brodie E.L."/>
            <person name="Williams K.H."/>
            <person name="Hubbard S.S."/>
            <person name="Banfield J.F."/>
        </authorList>
    </citation>
    <scope>NUCLEOTIDE SEQUENCE [LARGE SCALE GENOMIC DNA]</scope>
</reference>
<name>A0A1F7YHA5_9BACT</name>
<dbReference type="EMBL" id="MGGI01000011">
    <property type="protein sequence ID" value="OGM26734.1"/>
    <property type="molecule type" value="Genomic_DNA"/>
</dbReference>
<evidence type="ECO:0000313" key="2">
    <source>
        <dbReference type="Proteomes" id="UP000178851"/>
    </source>
</evidence>
<proteinExistence type="predicted"/>
<dbReference type="Proteomes" id="UP000178851">
    <property type="component" value="Unassembled WGS sequence"/>
</dbReference>
<organism evidence="1 2">
    <name type="scientific">Candidatus Woesebacteria bacterium RIFCSPHIGHO2_01_FULL_39_28</name>
    <dbReference type="NCBI Taxonomy" id="1802496"/>
    <lineage>
        <taxon>Bacteria</taxon>
        <taxon>Candidatus Woeseibacteriota</taxon>
    </lineage>
</organism>
<sequence length="120" mass="13992">MQPDAKEIFSAYKILQILLPGANGCDIMQYDNYIFRQEKFEIKLTHQIGKTDKYNFEVEAVSETVNLNKILKGLGLLKLVTITNVEFWDKWNDELNLKGTDLNEKQTLELIKKYLFESLS</sequence>
<protein>
    <submittedName>
        <fullName evidence="1">Uncharacterized protein</fullName>
    </submittedName>
</protein>